<dbReference type="InterPro" id="IPR036291">
    <property type="entry name" value="NAD(P)-bd_dom_sf"/>
</dbReference>
<reference evidence="4 5" key="1">
    <citation type="journal article" date="2016" name="Nat. Commun.">
        <title>Ectomycorrhizal ecology is imprinted in the genome of the dominant symbiotic fungus Cenococcum geophilum.</title>
        <authorList>
            <consortium name="DOE Joint Genome Institute"/>
            <person name="Peter M."/>
            <person name="Kohler A."/>
            <person name="Ohm R.A."/>
            <person name="Kuo A."/>
            <person name="Krutzmann J."/>
            <person name="Morin E."/>
            <person name="Arend M."/>
            <person name="Barry K.W."/>
            <person name="Binder M."/>
            <person name="Choi C."/>
            <person name="Clum A."/>
            <person name="Copeland A."/>
            <person name="Grisel N."/>
            <person name="Haridas S."/>
            <person name="Kipfer T."/>
            <person name="LaButti K."/>
            <person name="Lindquist E."/>
            <person name="Lipzen A."/>
            <person name="Maire R."/>
            <person name="Meier B."/>
            <person name="Mihaltcheva S."/>
            <person name="Molinier V."/>
            <person name="Murat C."/>
            <person name="Poggeler S."/>
            <person name="Quandt C.A."/>
            <person name="Sperisen C."/>
            <person name="Tritt A."/>
            <person name="Tisserant E."/>
            <person name="Crous P.W."/>
            <person name="Henrissat B."/>
            <person name="Nehls U."/>
            <person name="Egli S."/>
            <person name="Spatafora J.W."/>
            <person name="Grigoriev I.V."/>
            <person name="Martin F.M."/>
        </authorList>
    </citation>
    <scope>NUCLEOTIDE SEQUENCE [LARGE SCALE GENOMIC DNA]</scope>
    <source>
        <strain evidence="4 5">CBS 207.34</strain>
    </source>
</reference>
<dbReference type="Gene3D" id="3.40.50.720">
    <property type="entry name" value="NAD(P)-binding Rossmann-like Domain"/>
    <property type="match status" value="1"/>
</dbReference>
<dbReference type="SUPFAM" id="SSF51735">
    <property type="entry name" value="NAD(P)-binding Rossmann-fold domains"/>
    <property type="match status" value="1"/>
</dbReference>
<evidence type="ECO:0000256" key="2">
    <source>
        <dbReference type="ARBA" id="ARBA00023002"/>
    </source>
</evidence>
<feature type="domain" description="Ketoreductase" evidence="3">
    <location>
        <begin position="6"/>
        <end position="203"/>
    </location>
</feature>
<evidence type="ECO:0000313" key="4">
    <source>
        <dbReference type="EMBL" id="OCL12247.1"/>
    </source>
</evidence>
<sequence>MKPANRTFIISGGVSGLGLATARNLRAAGAYVSLLDLNSTAGDEVVKELGERARFFETDVADTESIAAAVKGTLEWTKQTGAAIRGVVAGAGVGLPGLIIDKKNEPLSLSSLDLVLNINLRGTLDLIRQSLPYITTATPEGPDGERGVLIMISSSAAFDGQMGQVAYAASKGAVASLTLPLARDLSKYGIRVVTIAPSLFESNMTKMMGPKVRLGLERVMEFPKRAGQPEEFARLVRECVENQMLNGTVLRLDGAMRMPSKL</sequence>
<dbReference type="Proteomes" id="UP000250140">
    <property type="component" value="Unassembled WGS sequence"/>
</dbReference>
<keyword evidence="1" id="KW-0521">NADP</keyword>
<dbReference type="InterPro" id="IPR002347">
    <property type="entry name" value="SDR_fam"/>
</dbReference>
<proteinExistence type="predicted"/>
<dbReference type="SMART" id="SM00822">
    <property type="entry name" value="PKS_KR"/>
    <property type="match status" value="1"/>
</dbReference>
<evidence type="ECO:0000256" key="1">
    <source>
        <dbReference type="ARBA" id="ARBA00022857"/>
    </source>
</evidence>
<dbReference type="AlphaFoldDB" id="A0A8E2F7Z1"/>
<gene>
    <name evidence="4" type="ORF">AOQ84DRAFT_395799</name>
</gene>
<name>A0A8E2F7Z1_9PEZI</name>
<dbReference type="OrthoDB" id="3819888at2759"/>
<dbReference type="PROSITE" id="PS00061">
    <property type="entry name" value="ADH_SHORT"/>
    <property type="match status" value="1"/>
</dbReference>
<dbReference type="PANTHER" id="PTHR43658">
    <property type="entry name" value="SHORT-CHAIN DEHYDROGENASE/REDUCTASE"/>
    <property type="match status" value="1"/>
</dbReference>
<protein>
    <submittedName>
        <fullName evidence="4">3-hydroxyacyl-CoA dehydrogenase type-2</fullName>
    </submittedName>
</protein>
<evidence type="ECO:0000313" key="5">
    <source>
        <dbReference type="Proteomes" id="UP000250140"/>
    </source>
</evidence>
<keyword evidence="5" id="KW-1185">Reference proteome</keyword>
<accession>A0A8E2F7Z1</accession>
<dbReference type="PRINTS" id="PR00081">
    <property type="entry name" value="GDHRDH"/>
</dbReference>
<keyword evidence="2" id="KW-0560">Oxidoreductase</keyword>
<dbReference type="InterPro" id="IPR057326">
    <property type="entry name" value="KR_dom"/>
</dbReference>
<evidence type="ECO:0000259" key="3">
    <source>
        <dbReference type="SMART" id="SM00822"/>
    </source>
</evidence>
<dbReference type="Pfam" id="PF00106">
    <property type="entry name" value="adh_short"/>
    <property type="match status" value="1"/>
</dbReference>
<dbReference type="InterPro" id="IPR020904">
    <property type="entry name" value="Sc_DH/Rdtase_CS"/>
</dbReference>
<organism evidence="4 5">
    <name type="scientific">Glonium stellatum</name>
    <dbReference type="NCBI Taxonomy" id="574774"/>
    <lineage>
        <taxon>Eukaryota</taxon>
        <taxon>Fungi</taxon>
        <taxon>Dikarya</taxon>
        <taxon>Ascomycota</taxon>
        <taxon>Pezizomycotina</taxon>
        <taxon>Dothideomycetes</taxon>
        <taxon>Pleosporomycetidae</taxon>
        <taxon>Gloniales</taxon>
        <taxon>Gloniaceae</taxon>
        <taxon>Glonium</taxon>
    </lineage>
</organism>
<dbReference type="GO" id="GO:0016491">
    <property type="term" value="F:oxidoreductase activity"/>
    <property type="evidence" value="ECO:0007669"/>
    <property type="project" value="UniProtKB-KW"/>
</dbReference>
<dbReference type="PANTHER" id="PTHR43658:SF8">
    <property type="entry name" value="17-BETA-HYDROXYSTEROID DEHYDROGENASE 14-RELATED"/>
    <property type="match status" value="1"/>
</dbReference>
<dbReference type="EMBL" id="KV748900">
    <property type="protein sequence ID" value="OCL12247.1"/>
    <property type="molecule type" value="Genomic_DNA"/>
</dbReference>